<dbReference type="Proteomes" id="UP001162992">
    <property type="component" value="Chromosome 13"/>
</dbReference>
<evidence type="ECO:0000313" key="1">
    <source>
        <dbReference type="EMBL" id="KAJ7534005.1"/>
    </source>
</evidence>
<proteinExistence type="predicted"/>
<dbReference type="EMBL" id="CM055104">
    <property type="protein sequence ID" value="KAJ7534005.1"/>
    <property type="molecule type" value="Genomic_DNA"/>
</dbReference>
<sequence length="110" mass="12986">MTNIGVSIMRNTSYTQFLSEAFLWLTTCTLTTDSLLATFYWLFYVGGPFYSSFQRFSLMQRVYQEEHVSSSFILFSAFCRRGAKFSFQDFCALMIDLSSFFWQRRGYILL</sequence>
<keyword evidence="2" id="KW-1185">Reference proteome</keyword>
<name>A0ACC2BWB8_DIPCM</name>
<accession>A0ACC2BWB8</accession>
<organism evidence="1 2">
    <name type="scientific">Diphasiastrum complanatum</name>
    <name type="common">Issler's clubmoss</name>
    <name type="synonym">Lycopodium complanatum</name>
    <dbReference type="NCBI Taxonomy" id="34168"/>
    <lineage>
        <taxon>Eukaryota</taxon>
        <taxon>Viridiplantae</taxon>
        <taxon>Streptophyta</taxon>
        <taxon>Embryophyta</taxon>
        <taxon>Tracheophyta</taxon>
        <taxon>Lycopodiopsida</taxon>
        <taxon>Lycopodiales</taxon>
        <taxon>Lycopodiaceae</taxon>
        <taxon>Lycopodioideae</taxon>
        <taxon>Diphasiastrum</taxon>
    </lineage>
</organism>
<protein>
    <submittedName>
        <fullName evidence="1">Uncharacterized protein</fullName>
    </submittedName>
</protein>
<comment type="caution">
    <text evidence="1">The sequence shown here is derived from an EMBL/GenBank/DDBJ whole genome shotgun (WGS) entry which is preliminary data.</text>
</comment>
<evidence type="ECO:0000313" key="2">
    <source>
        <dbReference type="Proteomes" id="UP001162992"/>
    </source>
</evidence>
<gene>
    <name evidence="1" type="ORF">O6H91_13G075200</name>
</gene>
<reference evidence="2" key="1">
    <citation type="journal article" date="2024" name="Proc. Natl. Acad. Sci. U.S.A.">
        <title>Extraordinary preservation of gene collinearity over three hundred million years revealed in homosporous lycophytes.</title>
        <authorList>
            <person name="Li C."/>
            <person name="Wickell D."/>
            <person name="Kuo L.Y."/>
            <person name="Chen X."/>
            <person name="Nie B."/>
            <person name="Liao X."/>
            <person name="Peng D."/>
            <person name="Ji J."/>
            <person name="Jenkins J."/>
            <person name="Williams M."/>
            <person name="Shu S."/>
            <person name="Plott C."/>
            <person name="Barry K."/>
            <person name="Rajasekar S."/>
            <person name="Grimwood J."/>
            <person name="Han X."/>
            <person name="Sun S."/>
            <person name="Hou Z."/>
            <person name="He W."/>
            <person name="Dai G."/>
            <person name="Sun C."/>
            <person name="Schmutz J."/>
            <person name="Leebens-Mack J.H."/>
            <person name="Li F.W."/>
            <person name="Wang L."/>
        </authorList>
    </citation>
    <scope>NUCLEOTIDE SEQUENCE [LARGE SCALE GENOMIC DNA]</scope>
    <source>
        <strain evidence="2">cv. PW_Plant_1</strain>
    </source>
</reference>